<accession>A0A3N4IM64</accession>
<protein>
    <submittedName>
        <fullName evidence="2">Uncharacterized protein</fullName>
    </submittedName>
</protein>
<sequence>MATTNIQLRPATSLGDPPTNQPAICIPAEEYEQLAFDPNIPELTNETSYIEASRTLIVIIDTELPLRPIVPIQASTKYRPTITAYPSKKPERPTLGTRTETRWQTVTFYTKKKLLHVLDVTTKEHKKKVAAWTRFTLPPPENLGGGRVDKLMFKFIDVRGKGAVKEVVVDLRDTSQEAVDKIVNSIEEEIAQERLKLRNEYIGRVTGGRMDSQGSIRSRR</sequence>
<organism evidence="2 3">
    <name type="scientific">Ascobolus immersus RN42</name>
    <dbReference type="NCBI Taxonomy" id="1160509"/>
    <lineage>
        <taxon>Eukaryota</taxon>
        <taxon>Fungi</taxon>
        <taxon>Dikarya</taxon>
        <taxon>Ascomycota</taxon>
        <taxon>Pezizomycotina</taxon>
        <taxon>Pezizomycetes</taxon>
        <taxon>Pezizales</taxon>
        <taxon>Ascobolaceae</taxon>
        <taxon>Ascobolus</taxon>
    </lineage>
</organism>
<evidence type="ECO:0000313" key="3">
    <source>
        <dbReference type="Proteomes" id="UP000275078"/>
    </source>
</evidence>
<keyword evidence="3" id="KW-1185">Reference proteome</keyword>
<reference evidence="2 3" key="1">
    <citation type="journal article" date="2018" name="Nat. Ecol. Evol.">
        <title>Pezizomycetes genomes reveal the molecular basis of ectomycorrhizal truffle lifestyle.</title>
        <authorList>
            <person name="Murat C."/>
            <person name="Payen T."/>
            <person name="Noel B."/>
            <person name="Kuo A."/>
            <person name="Morin E."/>
            <person name="Chen J."/>
            <person name="Kohler A."/>
            <person name="Krizsan K."/>
            <person name="Balestrini R."/>
            <person name="Da Silva C."/>
            <person name="Montanini B."/>
            <person name="Hainaut M."/>
            <person name="Levati E."/>
            <person name="Barry K.W."/>
            <person name="Belfiori B."/>
            <person name="Cichocki N."/>
            <person name="Clum A."/>
            <person name="Dockter R.B."/>
            <person name="Fauchery L."/>
            <person name="Guy J."/>
            <person name="Iotti M."/>
            <person name="Le Tacon F."/>
            <person name="Lindquist E.A."/>
            <person name="Lipzen A."/>
            <person name="Malagnac F."/>
            <person name="Mello A."/>
            <person name="Molinier V."/>
            <person name="Miyauchi S."/>
            <person name="Poulain J."/>
            <person name="Riccioni C."/>
            <person name="Rubini A."/>
            <person name="Sitrit Y."/>
            <person name="Splivallo R."/>
            <person name="Traeger S."/>
            <person name="Wang M."/>
            <person name="Zifcakova L."/>
            <person name="Wipf D."/>
            <person name="Zambonelli A."/>
            <person name="Paolocci F."/>
            <person name="Nowrousian M."/>
            <person name="Ottonello S."/>
            <person name="Baldrian P."/>
            <person name="Spatafora J.W."/>
            <person name="Henrissat B."/>
            <person name="Nagy L.G."/>
            <person name="Aury J.M."/>
            <person name="Wincker P."/>
            <person name="Grigoriev I.V."/>
            <person name="Bonfante P."/>
            <person name="Martin F.M."/>
        </authorList>
    </citation>
    <scope>NUCLEOTIDE SEQUENCE [LARGE SCALE GENOMIC DNA]</scope>
    <source>
        <strain evidence="2 3">RN42</strain>
    </source>
</reference>
<feature type="region of interest" description="Disordered" evidence="1">
    <location>
        <begin position="1"/>
        <end position="22"/>
    </location>
</feature>
<evidence type="ECO:0000313" key="2">
    <source>
        <dbReference type="EMBL" id="RPA86786.1"/>
    </source>
</evidence>
<evidence type="ECO:0000256" key="1">
    <source>
        <dbReference type="SAM" id="MobiDB-lite"/>
    </source>
</evidence>
<dbReference type="EMBL" id="ML119648">
    <property type="protein sequence ID" value="RPA86786.1"/>
    <property type="molecule type" value="Genomic_DNA"/>
</dbReference>
<dbReference type="Proteomes" id="UP000275078">
    <property type="component" value="Unassembled WGS sequence"/>
</dbReference>
<gene>
    <name evidence="2" type="ORF">BJ508DRAFT_410971</name>
</gene>
<dbReference type="AlphaFoldDB" id="A0A3N4IM64"/>
<name>A0A3N4IM64_ASCIM</name>
<proteinExistence type="predicted"/>